<organism evidence="2 3">
    <name type="scientific">Extremus antarcticus</name>
    <dbReference type="NCBI Taxonomy" id="702011"/>
    <lineage>
        <taxon>Eukaryota</taxon>
        <taxon>Fungi</taxon>
        <taxon>Dikarya</taxon>
        <taxon>Ascomycota</taxon>
        <taxon>Pezizomycotina</taxon>
        <taxon>Dothideomycetes</taxon>
        <taxon>Dothideomycetidae</taxon>
        <taxon>Mycosphaerellales</taxon>
        <taxon>Extremaceae</taxon>
        <taxon>Extremus</taxon>
    </lineage>
</organism>
<feature type="compositionally biased region" description="Polar residues" evidence="1">
    <location>
        <begin position="18"/>
        <end position="36"/>
    </location>
</feature>
<evidence type="ECO:0000313" key="2">
    <source>
        <dbReference type="EMBL" id="KAK3047748.1"/>
    </source>
</evidence>
<dbReference type="AlphaFoldDB" id="A0AAJ0D6W3"/>
<evidence type="ECO:0000256" key="1">
    <source>
        <dbReference type="SAM" id="MobiDB-lite"/>
    </source>
</evidence>
<proteinExistence type="predicted"/>
<comment type="caution">
    <text evidence="2">The sequence shown here is derived from an EMBL/GenBank/DDBJ whole genome shotgun (WGS) entry which is preliminary data.</text>
</comment>
<sequence length="371" mass="41865">MFTRKSKVLVVQDPKYASNPTESGPESTRGWSPASDVSNTAYASRSVFMTAAVVAGGAQPLRKVPESERASGRRLAAVTAPKFEMQTAIVIASGAIQQSQKDQGKQESPEQALPEENPYDFWGDASQATKDRIDEVLSELEPGNPTVAAAFTAIKSKKEKMPPAEKVIQPREKAIAEEVIRRKRNESVAAINGFDYSQYERFFDAFTHWTEHEKLWSFAYRDTYEQEKKLGPGGLTHKTSIELAEQTFLSAKMKANQRGWHNDVQRMNLGELGELREFWDWGEEVRPLTAVTWGYWFSEPALDRSGEDEFLKLFGLPRMQQSGPRWSRGARIAYCAEAKDIEYIKAKLPEAVAGELRPFEKADILSRVYVW</sequence>
<feature type="region of interest" description="Disordered" evidence="1">
    <location>
        <begin position="98"/>
        <end position="123"/>
    </location>
</feature>
<gene>
    <name evidence="2" type="ORF">LTR09_010862</name>
</gene>
<accession>A0AAJ0D6W3</accession>
<dbReference type="Proteomes" id="UP001271007">
    <property type="component" value="Unassembled WGS sequence"/>
</dbReference>
<dbReference type="EMBL" id="JAWDJX010000057">
    <property type="protein sequence ID" value="KAK3047748.1"/>
    <property type="molecule type" value="Genomic_DNA"/>
</dbReference>
<protein>
    <submittedName>
        <fullName evidence="2">Uncharacterized protein</fullName>
    </submittedName>
</protein>
<feature type="region of interest" description="Disordered" evidence="1">
    <location>
        <begin position="1"/>
        <end position="36"/>
    </location>
</feature>
<name>A0AAJ0D6W3_9PEZI</name>
<evidence type="ECO:0000313" key="3">
    <source>
        <dbReference type="Proteomes" id="UP001271007"/>
    </source>
</evidence>
<reference evidence="2" key="1">
    <citation type="submission" date="2023-04" db="EMBL/GenBank/DDBJ databases">
        <title>Black Yeasts Isolated from many extreme environments.</title>
        <authorList>
            <person name="Coleine C."/>
            <person name="Stajich J.E."/>
            <person name="Selbmann L."/>
        </authorList>
    </citation>
    <scope>NUCLEOTIDE SEQUENCE</scope>
    <source>
        <strain evidence="2">CCFEE 5312</strain>
    </source>
</reference>
<keyword evidence="3" id="KW-1185">Reference proteome</keyword>